<feature type="transmembrane region" description="Helical" evidence="9">
    <location>
        <begin position="128"/>
        <end position="146"/>
    </location>
</feature>
<dbReference type="EMBL" id="RSCE01000011">
    <property type="protein sequence ID" value="RSH78710.1"/>
    <property type="molecule type" value="Genomic_DNA"/>
</dbReference>
<keyword evidence="12" id="KW-1185">Reference proteome</keyword>
<feature type="transmembrane region" description="Helical" evidence="9">
    <location>
        <begin position="225"/>
        <end position="246"/>
    </location>
</feature>
<feature type="transmembrane region" description="Helical" evidence="9">
    <location>
        <begin position="152"/>
        <end position="174"/>
    </location>
</feature>
<comment type="subcellular location">
    <subcellularLocation>
        <location evidence="1">Membrane</location>
        <topology evidence="1">Multi-pass membrane protein</topology>
    </subcellularLocation>
</comment>
<evidence type="ECO:0000256" key="8">
    <source>
        <dbReference type="RuleBase" id="RU003346"/>
    </source>
</evidence>
<dbReference type="PANTHER" id="PTHR48022">
    <property type="entry name" value="PLASTIDIC GLUCOSE TRANSPORTER 4"/>
    <property type="match status" value="1"/>
</dbReference>
<dbReference type="SUPFAM" id="SSF103473">
    <property type="entry name" value="MFS general substrate transporter"/>
    <property type="match status" value="1"/>
</dbReference>
<evidence type="ECO:0000256" key="2">
    <source>
        <dbReference type="ARBA" id="ARBA00010992"/>
    </source>
</evidence>
<comment type="catalytic activity">
    <reaction evidence="7">
        <text>myo-inositol(out) + H(+)(out) = myo-inositol(in) + H(+)(in)</text>
        <dbReference type="Rhea" id="RHEA:60364"/>
        <dbReference type="ChEBI" id="CHEBI:15378"/>
        <dbReference type="ChEBI" id="CHEBI:17268"/>
    </reaction>
</comment>
<evidence type="ECO:0000313" key="11">
    <source>
        <dbReference type="EMBL" id="RSH78710.1"/>
    </source>
</evidence>
<feature type="domain" description="Major facilitator superfamily (MFS) profile" evidence="10">
    <location>
        <begin position="50"/>
        <end position="498"/>
    </location>
</feature>
<keyword evidence="6 9" id="KW-0472">Membrane</keyword>
<evidence type="ECO:0000256" key="4">
    <source>
        <dbReference type="ARBA" id="ARBA00022692"/>
    </source>
</evidence>
<evidence type="ECO:0000256" key="1">
    <source>
        <dbReference type="ARBA" id="ARBA00004141"/>
    </source>
</evidence>
<comment type="similarity">
    <text evidence="2 8">Belongs to the major facilitator superfamily. Sugar transporter (TC 2.A.1.1) family.</text>
</comment>
<dbReference type="RefSeq" id="XP_028473857.1">
    <property type="nucleotide sequence ID" value="XM_028617394.1"/>
</dbReference>
<dbReference type="InterPro" id="IPR005829">
    <property type="entry name" value="Sugar_transporter_CS"/>
</dbReference>
<keyword evidence="4 9" id="KW-0812">Transmembrane</keyword>
<dbReference type="NCBIfam" id="TIGR00879">
    <property type="entry name" value="SP"/>
    <property type="match status" value="1"/>
</dbReference>
<dbReference type="Pfam" id="PF00083">
    <property type="entry name" value="Sugar_tr"/>
    <property type="match status" value="1"/>
</dbReference>
<dbReference type="PANTHER" id="PTHR48022:SF56">
    <property type="entry name" value="MAJOR FACILITATOR SUPERFAMILY (MFS) PROFILE DOMAIN-CONTAINING PROTEIN-RELATED"/>
    <property type="match status" value="1"/>
</dbReference>
<feature type="transmembrane region" description="Helical" evidence="9">
    <location>
        <begin position="373"/>
        <end position="394"/>
    </location>
</feature>
<comment type="caution">
    <text evidence="11">The sequence shown here is derived from an EMBL/GenBank/DDBJ whole genome shotgun (WGS) entry which is preliminary data.</text>
</comment>
<keyword evidence="5 9" id="KW-1133">Transmembrane helix</keyword>
<reference evidence="11 12" key="1">
    <citation type="submission" date="2018-11" db="EMBL/GenBank/DDBJ databases">
        <title>Genome sequence of Apiotrichum porosum DSM 27194.</title>
        <authorList>
            <person name="Aliyu H."/>
            <person name="Gorte O."/>
            <person name="Ochsenreither K."/>
        </authorList>
    </citation>
    <scope>NUCLEOTIDE SEQUENCE [LARGE SCALE GENOMIC DNA]</scope>
    <source>
        <strain evidence="11 12">DSM 27194</strain>
    </source>
</reference>
<dbReference type="Gene3D" id="1.20.1250.20">
    <property type="entry name" value="MFS general substrate transporter like domains"/>
    <property type="match status" value="1"/>
</dbReference>
<organism evidence="11 12">
    <name type="scientific">Apiotrichum porosum</name>
    <dbReference type="NCBI Taxonomy" id="105984"/>
    <lineage>
        <taxon>Eukaryota</taxon>
        <taxon>Fungi</taxon>
        <taxon>Dikarya</taxon>
        <taxon>Basidiomycota</taxon>
        <taxon>Agaricomycotina</taxon>
        <taxon>Tremellomycetes</taxon>
        <taxon>Trichosporonales</taxon>
        <taxon>Trichosporonaceae</taxon>
        <taxon>Apiotrichum</taxon>
    </lineage>
</organism>
<name>A0A427XIL9_9TREE</name>
<dbReference type="FunFam" id="1.20.1250.20:FF:000149">
    <property type="entry name" value="MFS transporter, SP family, general alpha glucoside:H+ symporter"/>
    <property type="match status" value="1"/>
</dbReference>
<feature type="transmembrane region" description="Helical" evidence="9">
    <location>
        <begin position="444"/>
        <end position="464"/>
    </location>
</feature>
<dbReference type="GO" id="GO:0016020">
    <property type="term" value="C:membrane"/>
    <property type="evidence" value="ECO:0007669"/>
    <property type="project" value="UniProtKB-SubCell"/>
</dbReference>
<dbReference type="InterPro" id="IPR005828">
    <property type="entry name" value="MFS_sugar_transport-like"/>
</dbReference>
<sequence length="550" mass="61303">MLADHQGDVMDDKVAPVGDSMVANARAATEKEHNMTLWQGIKLYPKAIAWSMLISMCCAMEGYDISLIGNFYAFPVFNQKYGTWTGEENGYQVSAHWQTSLSNGAQCGQILGLFLNGFATERWGYKPVILGCLVWLTGITAIFFTAPNIQILLVAEILAGIPWGVFQSIAISYASEVVPVALRGYVTTWGNSCWGIGQLIGVGVIRSMLGRTDEWAFRIPYGLQWMWYPPLIIGIYFAPESPWWLVRHGKFDKARASLLRLTSAKADPTFDVDETLDMMKHTTELEKDITTGSSYLDCFRGVNRRRTELVCMIWASQNLSGNTFSNYSTYFFTQAGLPAETSYDFAMGQYGINTVGTFVAWFIMSRGVGRRTLFITGLVGLCIMLYTIGFLGLIPDSKSYERSMATGATMLGWAAVYQVSVGSIAFSLVAEMSTRRLQIKTVSLGRAAYNVAAIISNVLTPNMINPTAWNWKNYAGFFWGSTCLFCVVYHYFRLPEPSGRTFAELDILFERKTPARKFKTAKVDAFDTAIHGQVAEDKPNVEHVERADSV</sequence>
<dbReference type="InterPro" id="IPR020846">
    <property type="entry name" value="MFS_dom"/>
</dbReference>
<evidence type="ECO:0000256" key="6">
    <source>
        <dbReference type="ARBA" id="ARBA00023136"/>
    </source>
</evidence>
<dbReference type="PROSITE" id="PS50850">
    <property type="entry name" value="MFS"/>
    <property type="match status" value="1"/>
</dbReference>
<dbReference type="InterPro" id="IPR003663">
    <property type="entry name" value="Sugar/inositol_transpt"/>
</dbReference>
<dbReference type="Proteomes" id="UP000279236">
    <property type="component" value="Unassembled WGS sequence"/>
</dbReference>
<proteinExistence type="inferred from homology"/>
<evidence type="ECO:0000259" key="10">
    <source>
        <dbReference type="PROSITE" id="PS50850"/>
    </source>
</evidence>
<feature type="transmembrane region" description="Helical" evidence="9">
    <location>
        <begin position="186"/>
        <end position="205"/>
    </location>
</feature>
<evidence type="ECO:0000256" key="7">
    <source>
        <dbReference type="ARBA" id="ARBA00049119"/>
    </source>
</evidence>
<dbReference type="InterPro" id="IPR036259">
    <property type="entry name" value="MFS_trans_sf"/>
</dbReference>
<gene>
    <name evidence="11" type="ORF">EHS24_001607</name>
</gene>
<dbReference type="PROSITE" id="PS00217">
    <property type="entry name" value="SUGAR_TRANSPORT_2"/>
    <property type="match status" value="1"/>
</dbReference>
<evidence type="ECO:0000256" key="3">
    <source>
        <dbReference type="ARBA" id="ARBA00022448"/>
    </source>
</evidence>
<evidence type="ECO:0000313" key="12">
    <source>
        <dbReference type="Proteomes" id="UP000279236"/>
    </source>
</evidence>
<evidence type="ECO:0000256" key="5">
    <source>
        <dbReference type="ARBA" id="ARBA00022989"/>
    </source>
</evidence>
<dbReference type="InterPro" id="IPR050360">
    <property type="entry name" value="MFS_Sugar_Transporters"/>
</dbReference>
<feature type="transmembrane region" description="Helical" evidence="9">
    <location>
        <begin position="414"/>
        <end position="432"/>
    </location>
</feature>
<accession>A0A427XIL9</accession>
<keyword evidence="3 8" id="KW-0813">Transport</keyword>
<dbReference type="GO" id="GO:0005351">
    <property type="term" value="F:carbohydrate:proton symporter activity"/>
    <property type="evidence" value="ECO:0007669"/>
    <property type="project" value="TreeGrafter"/>
</dbReference>
<feature type="transmembrane region" description="Helical" evidence="9">
    <location>
        <begin position="476"/>
        <end position="492"/>
    </location>
</feature>
<dbReference type="AlphaFoldDB" id="A0A427XIL9"/>
<dbReference type="GeneID" id="39586150"/>
<dbReference type="OrthoDB" id="6612291at2759"/>
<evidence type="ECO:0000256" key="9">
    <source>
        <dbReference type="SAM" id="Phobius"/>
    </source>
</evidence>
<protein>
    <recommendedName>
        <fullName evidence="10">Major facilitator superfamily (MFS) profile domain-containing protein</fullName>
    </recommendedName>
</protein>